<reference evidence="2" key="2">
    <citation type="submission" date="2025-08" db="UniProtKB">
        <authorList>
            <consortium name="Ensembl"/>
        </authorList>
    </citation>
    <scope>IDENTIFICATION</scope>
</reference>
<evidence type="ECO:0008006" key="4">
    <source>
        <dbReference type="Google" id="ProtNLM"/>
    </source>
</evidence>
<accession>A0AAQ4PQD7</accession>
<feature type="region of interest" description="Disordered" evidence="1">
    <location>
        <begin position="1"/>
        <end position="23"/>
    </location>
</feature>
<protein>
    <recommendedName>
        <fullName evidence="4">Ciliary associated calcium binding coiled-coil 1</fullName>
    </recommendedName>
</protein>
<dbReference type="Proteomes" id="UP000007635">
    <property type="component" value="Chromosome V"/>
</dbReference>
<dbReference type="PANTHER" id="PTHR28457">
    <property type="entry name" value="COILED-COIL DOMAIN-CONTAINING PROTEIN 189"/>
    <property type="match status" value="1"/>
</dbReference>
<dbReference type="PANTHER" id="PTHR28457:SF3">
    <property type="entry name" value="CILIARY-ASSOCIATED CALCIUM-BINDING COILED-COIL PROTEIN 1"/>
    <property type="match status" value="1"/>
</dbReference>
<dbReference type="InterPro" id="IPR032727">
    <property type="entry name" value="CLAMP"/>
</dbReference>
<reference evidence="2 3" key="1">
    <citation type="journal article" date="2021" name="G3 (Bethesda)">
        <title>Improved contiguity of the threespine stickleback genome using long-read sequencing.</title>
        <authorList>
            <person name="Nath S."/>
            <person name="Shaw D.E."/>
            <person name="White M.A."/>
        </authorList>
    </citation>
    <scope>NUCLEOTIDE SEQUENCE [LARGE SCALE GENOMIC DNA]</scope>
    <source>
        <strain evidence="2 3">Lake Benthic</strain>
    </source>
</reference>
<dbReference type="Ensembl" id="ENSGACT00000084958.1">
    <property type="protein sequence ID" value="ENSGACP00000040061.1"/>
    <property type="gene ID" value="ENSGACG00000023706.1"/>
</dbReference>
<dbReference type="GeneTree" id="ENSGT00940000165236"/>
<organism evidence="2 3">
    <name type="scientific">Gasterosteus aculeatus aculeatus</name>
    <name type="common">three-spined stickleback</name>
    <dbReference type="NCBI Taxonomy" id="481459"/>
    <lineage>
        <taxon>Eukaryota</taxon>
        <taxon>Metazoa</taxon>
        <taxon>Chordata</taxon>
        <taxon>Craniata</taxon>
        <taxon>Vertebrata</taxon>
        <taxon>Euteleostomi</taxon>
        <taxon>Actinopterygii</taxon>
        <taxon>Neopterygii</taxon>
        <taxon>Teleostei</taxon>
        <taxon>Neoteleostei</taxon>
        <taxon>Acanthomorphata</taxon>
        <taxon>Eupercaria</taxon>
        <taxon>Perciformes</taxon>
        <taxon>Cottioidei</taxon>
        <taxon>Gasterosteales</taxon>
        <taxon>Gasterosteidae</taxon>
        <taxon>Gasterosteus</taxon>
    </lineage>
</organism>
<sequence length="217" mass="24892">MSGGATRHENKEPPTVKDNKLQNEEAGVLQWEAAPQQQVRALLSKAEDQLPLEMTKILGFSNAHVCMKEAALLDYYVCGLWWAKETNFTPEQTSFSMAVMQRLLDNIREKRMPLVENLMEFAKALGAASQCRTSEEYTTPLLEEEEARELITYIRNSLFQKYRLYELLFTTSREELLTGTERTIEVFGCQGVQGLPTHLYSQPRVRCFIVWDGCIKS</sequence>
<dbReference type="Pfam" id="PF14769">
    <property type="entry name" value="CLAMP"/>
    <property type="match status" value="1"/>
</dbReference>
<evidence type="ECO:0000313" key="2">
    <source>
        <dbReference type="Ensembl" id="ENSGACP00000040061.1"/>
    </source>
</evidence>
<evidence type="ECO:0000313" key="3">
    <source>
        <dbReference type="Proteomes" id="UP000007635"/>
    </source>
</evidence>
<evidence type="ECO:0000256" key="1">
    <source>
        <dbReference type="SAM" id="MobiDB-lite"/>
    </source>
</evidence>
<dbReference type="AlphaFoldDB" id="A0AAQ4PQD7"/>
<proteinExistence type="predicted"/>
<keyword evidence="3" id="KW-1185">Reference proteome</keyword>
<reference evidence="2" key="3">
    <citation type="submission" date="2025-09" db="UniProtKB">
        <authorList>
            <consortium name="Ensembl"/>
        </authorList>
    </citation>
    <scope>IDENTIFICATION</scope>
</reference>
<name>A0AAQ4PQD7_GASAC</name>